<dbReference type="EMBL" id="SNZV01000001">
    <property type="protein sequence ID" value="TDS17661.1"/>
    <property type="molecule type" value="Genomic_DNA"/>
</dbReference>
<dbReference type="AlphaFoldDB" id="A0A4R7DBK4"/>
<comment type="caution">
    <text evidence="1">The sequence shown here is derived from an EMBL/GenBank/DDBJ whole genome shotgun (WGS) entry which is preliminary data.</text>
</comment>
<sequence>MTNAGTTALTNTMPNYLISNFVHYIVDIRLSRRIHFVRLGIEYISVHTHLFSITLFLP</sequence>
<accession>A0A4R7DBK4</accession>
<keyword evidence="2" id="KW-1185">Reference proteome</keyword>
<gene>
    <name evidence="1" type="ORF">B0I21_101532</name>
</gene>
<reference evidence="1 2" key="1">
    <citation type="submission" date="2019-03" db="EMBL/GenBank/DDBJ databases">
        <title>Genomic Encyclopedia of Type Strains, Phase III (KMG-III): the genomes of soil and plant-associated and newly described type strains.</title>
        <authorList>
            <person name="Whitman W."/>
        </authorList>
    </citation>
    <scope>NUCLEOTIDE SEQUENCE [LARGE SCALE GENOMIC DNA]</scope>
    <source>
        <strain evidence="1 2">CGMCC 1.12801</strain>
    </source>
</reference>
<evidence type="ECO:0000313" key="1">
    <source>
        <dbReference type="EMBL" id="TDS17661.1"/>
    </source>
</evidence>
<name>A0A4R7DBK4_9SPHI</name>
<proteinExistence type="predicted"/>
<evidence type="ECO:0000313" key="2">
    <source>
        <dbReference type="Proteomes" id="UP000294752"/>
    </source>
</evidence>
<protein>
    <submittedName>
        <fullName evidence="1">Uncharacterized protein</fullName>
    </submittedName>
</protein>
<organism evidence="1 2">
    <name type="scientific">Sphingobacterium paludis</name>
    <dbReference type="NCBI Taxonomy" id="1476465"/>
    <lineage>
        <taxon>Bacteria</taxon>
        <taxon>Pseudomonadati</taxon>
        <taxon>Bacteroidota</taxon>
        <taxon>Sphingobacteriia</taxon>
        <taxon>Sphingobacteriales</taxon>
        <taxon>Sphingobacteriaceae</taxon>
        <taxon>Sphingobacterium</taxon>
    </lineage>
</organism>
<dbReference type="Proteomes" id="UP000294752">
    <property type="component" value="Unassembled WGS sequence"/>
</dbReference>